<feature type="region of interest" description="Disordered" evidence="1">
    <location>
        <begin position="98"/>
        <end position="130"/>
    </location>
</feature>
<gene>
    <name evidence="2" type="ORF">TGCAST_359700</name>
</gene>
<feature type="compositionally biased region" description="Basic residues" evidence="1">
    <location>
        <begin position="105"/>
        <end position="116"/>
    </location>
</feature>
<comment type="caution">
    <text evidence="2">The sequence shown here is derived from an EMBL/GenBank/DDBJ whole genome shotgun (WGS) entry which is preliminary data.</text>
</comment>
<proteinExistence type="predicted"/>
<dbReference type="EMBL" id="AHIV02001623">
    <property type="protein sequence ID" value="RQX69250.1"/>
    <property type="molecule type" value="Genomic_DNA"/>
</dbReference>
<name>A0A3R8B161_TOXGO</name>
<evidence type="ECO:0000313" key="2">
    <source>
        <dbReference type="EMBL" id="RQX69250.1"/>
    </source>
</evidence>
<dbReference type="AlphaFoldDB" id="A0A3R8B161"/>
<protein>
    <submittedName>
        <fullName evidence="2">Uncharacterized protein</fullName>
    </submittedName>
</protein>
<sequence>MVRGSLWRGRDLFNRKVERFWRLSWKALRRTCPGQTPWESAWTYTRTRCVKRLLVGLSGKPLLRGGRGISMKQATPREPRTGERLQCVFYVQLLRDNRQRDREKRRERRWAAQRRGKAGERRPEGRSERR</sequence>
<evidence type="ECO:0000256" key="1">
    <source>
        <dbReference type="SAM" id="MobiDB-lite"/>
    </source>
</evidence>
<dbReference type="VEuPathDB" id="ToxoDB:TGCAST_359700"/>
<feature type="compositionally biased region" description="Basic and acidic residues" evidence="1">
    <location>
        <begin position="117"/>
        <end position="130"/>
    </location>
</feature>
<accession>A0A3R8B161</accession>
<reference evidence="2 3" key="1">
    <citation type="submission" date="2017-10" db="EMBL/GenBank/DDBJ databases">
        <authorList>
            <person name="Sibley D."/>
            <person name="Venepally P."/>
            <person name="Karamycheva S."/>
            <person name="Hadjithomas M."/>
            <person name="Khan A."/>
            <person name="Brunk B."/>
            <person name="Roos D."/>
            <person name="Caler E."/>
            <person name="Lorenzi H."/>
        </authorList>
    </citation>
    <scope>NUCLEOTIDE SEQUENCE [LARGE SCALE GENOMIC DNA]</scope>
    <source>
        <strain evidence="2 3">CAST</strain>
    </source>
</reference>
<dbReference type="Proteomes" id="UP000284452">
    <property type="component" value="Unassembled WGS sequence"/>
</dbReference>
<organism evidence="2 3">
    <name type="scientific">Toxoplasma gondii CAST</name>
    <dbReference type="NCBI Taxonomy" id="943122"/>
    <lineage>
        <taxon>Eukaryota</taxon>
        <taxon>Sar</taxon>
        <taxon>Alveolata</taxon>
        <taxon>Apicomplexa</taxon>
        <taxon>Conoidasida</taxon>
        <taxon>Coccidia</taxon>
        <taxon>Eucoccidiorida</taxon>
        <taxon>Eimeriorina</taxon>
        <taxon>Sarcocystidae</taxon>
        <taxon>Toxoplasma</taxon>
    </lineage>
</organism>
<evidence type="ECO:0000313" key="3">
    <source>
        <dbReference type="Proteomes" id="UP000284452"/>
    </source>
</evidence>